<name>A0ABP3RCQ0_9ACTN</name>
<sequence length="354" mass="39106">MKPRLLTLAQNQALVFSAIQAERAGVATRERRDLVSSRIWRELRHGIYTLQGWWDQADDRGRHRIELAGALLIRGWNPDSPTSTLVGGHRTAAFLHGLPFAPPALTAAAAAEVDDLRDLTPESRAVVAEIAAIRRGEGPRHVDLVSADRGRRTSRNGVEVRPATLPAEHVVVDRGVPLTTTARTAVDLMREDSEVDGLIAADGALHLGVPRDELRTVATFCSAWTNGQKALDILAFADGLSESAAESLARWVCAQEEQVPRPELQVELFDAFGLIGRVDLFFRAFRVVVEVDGYLKYTDPWCGDPREAMRRQEAREARLRRAGYIVVRTTWRELRDDPAGFLARLLAAFAKAAA</sequence>
<dbReference type="Proteomes" id="UP001500957">
    <property type="component" value="Unassembled WGS sequence"/>
</dbReference>
<dbReference type="EMBL" id="BAAAHE010000007">
    <property type="protein sequence ID" value="GAA0607930.1"/>
    <property type="molecule type" value="Genomic_DNA"/>
</dbReference>
<proteinExistence type="predicted"/>
<evidence type="ECO:0000313" key="2">
    <source>
        <dbReference type="Proteomes" id="UP001500957"/>
    </source>
</evidence>
<keyword evidence="2" id="KW-1185">Reference proteome</keyword>
<organism evidence="1 2">
    <name type="scientific">Sporichthya brevicatena</name>
    <dbReference type="NCBI Taxonomy" id="171442"/>
    <lineage>
        <taxon>Bacteria</taxon>
        <taxon>Bacillati</taxon>
        <taxon>Actinomycetota</taxon>
        <taxon>Actinomycetes</taxon>
        <taxon>Sporichthyales</taxon>
        <taxon>Sporichthyaceae</taxon>
        <taxon>Sporichthya</taxon>
    </lineage>
</organism>
<dbReference type="SUPFAM" id="SSF52980">
    <property type="entry name" value="Restriction endonuclease-like"/>
    <property type="match status" value="1"/>
</dbReference>
<dbReference type="RefSeq" id="WP_344601711.1">
    <property type="nucleotide sequence ID" value="NZ_BAAAHE010000007.1"/>
</dbReference>
<evidence type="ECO:0000313" key="1">
    <source>
        <dbReference type="EMBL" id="GAA0607930.1"/>
    </source>
</evidence>
<dbReference type="InterPro" id="IPR011335">
    <property type="entry name" value="Restrct_endonuc-II-like"/>
</dbReference>
<accession>A0ABP3RCQ0</accession>
<gene>
    <name evidence="1" type="ORF">GCM10009547_07340</name>
</gene>
<reference evidence="2" key="1">
    <citation type="journal article" date="2019" name="Int. J. Syst. Evol. Microbiol.">
        <title>The Global Catalogue of Microorganisms (GCM) 10K type strain sequencing project: providing services to taxonomists for standard genome sequencing and annotation.</title>
        <authorList>
            <consortium name="The Broad Institute Genomics Platform"/>
            <consortium name="The Broad Institute Genome Sequencing Center for Infectious Disease"/>
            <person name="Wu L."/>
            <person name="Ma J."/>
        </authorList>
    </citation>
    <scope>NUCLEOTIDE SEQUENCE [LARGE SCALE GENOMIC DNA]</scope>
    <source>
        <strain evidence="2">JCM 10671</strain>
    </source>
</reference>
<protein>
    <submittedName>
        <fullName evidence="1">Type IV toxin-antitoxin system AbiEi family antitoxin domain-containing protein</fullName>
    </submittedName>
</protein>
<comment type="caution">
    <text evidence="1">The sequence shown here is derived from an EMBL/GenBank/DDBJ whole genome shotgun (WGS) entry which is preliminary data.</text>
</comment>